<feature type="region of interest" description="Disordered" evidence="1">
    <location>
        <begin position="703"/>
        <end position="985"/>
    </location>
</feature>
<dbReference type="InterPro" id="IPR036047">
    <property type="entry name" value="F-box-like_dom_sf"/>
</dbReference>
<feature type="region of interest" description="Disordered" evidence="1">
    <location>
        <begin position="322"/>
        <end position="408"/>
    </location>
</feature>
<protein>
    <recommendedName>
        <fullName evidence="4">F-box domain-containing protein</fullName>
    </recommendedName>
</protein>
<feature type="compositionally biased region" description="Low complexity" evidence="1">
    <location>
        <begin position="322"/>
        <end position="339"/>
    </location>
</feature>
<feature type="region of interest" description="Disordered" evidence="1">
    <location>
        <begin position="617"/>
        <end position="678"/>
    </location>
</feature>
<dbReference type="SUPFAM" id="SSF81383">
    <property type="entry name" value="F-box domain"/>
    <property type="match status" value="1"/>
</dbReference>
<dbReference type="PANTHER" id="PTHR40903:SF1">
    <property type="entry name" value="HYPHALLY REGULATED CELL WALL PROTEIN 3"/>
    <property type="match status" value="1"/>
</dbReference>
<dbReference type="Proteomes" id="UP001165080">
    <property type="component" value="Unassembled WGS sequence"/>
</dbReference>
<feature type="region of interest" description="Disordered" evidence="1">
    <location>
        <begin position="1195"/>
        <end position="1245"/>
    </location>
</feature>
<sequence length="1311" mass="131253">MPGATEHRRLRSSQTMSGDDGAAGTGTATGWAILERDTFAAVVALLEPREVAALACTCRYARGVARDNAMWAPLLARHFGLNVQAPDNAPLVTLFRTLYGACQATAGAAAGGSRGGSCGPLAAGAVQFEGLYTDGGMDMDDPAFWAGNVFQPNGWAIYCSRAGSNVHCIALLKAVRPEDPFTNAHRQQLISVASEVGWLLFLGRVPSRILRRHLSAAAATNSQAAQAGWGQCARLRAAMRRSLSHWSTHGLERLVWQLALNYMGLRNPQLQQQQLQVGPAGAGAGDAAGGAAMGLEMQLMLQLLPPDARSEALQSLGLAPPAALAEPPAHEGAAQAPDGVGAGGGLPVPAQSASPQQRQQQQLTLPDQQGRQPGQFGQLAAPSAALRKPEGERLHPRRPPRQPQPLPPRLAALLQDIVLKRSVSGNRGLVGLAGALEPGDEGQGEGEGEGGGLQVWTRSAPEFLRSAALSHTAAVIDGITVSRTGEFTCPVACGAVFLAQRSPAAGLQRVRAGIAAATAALGQMMMPGGDGGGGGAAESEADAEQVRNRRMKQACRELNEHEAAEKELARREFEEMVRQPYVQALSDLTSLAAVEAAAAAGLLPPVAARGSCPGAGEWVEFERPPPPASLGQQLAGLAAPPPLPPSAVHPGPSGSCAAAAGSGEGEGAGCGGPAPGPAASEGGEGIFWPVVWFRFFPHDGLGDEADQGMALPPVLPPPPPPPLDEQDPVLDGGPEGAAGGGDGAAAAAMDASDHSGSGSDDGDGDGAAGRDDDGGGLFASLDWSDGEGGGNGGGEGVGEGAEEQGGEGEDLQGEEDGSSSETLHSSSSASSDSDGGDGGDGDGGAGGEGMDGGLPGLDTDTEDWENELDFLYGIEGQPYSYTATARQASSDEDDEMAAAVHPYGGADAEGGGGAAGPGPSSGGGRAAAAAAGTSGSVAAGPGREPRGRGNGEPAPLHLGPGRDEHPSPSTHPRDRQLASAADVEGGSAAVAGADLGAAGPSAPAAPGAGTGAGSGADGGAGTSTGGGAAATADASYGSAGEFLTGVPVLTWLNHLTRPNVAGGVLALVADAAGVQALRHTFQDVQTALQPGARVPASATTPPPEAAPPQQQGAGEEQDHQQKLQQQKLALAAAWPPATAAEGGATAAVVGPADGARAPAAAEPAEPAAAAAAAAGPKGRQAPLAVLLPPGESAEHAFEGMEPVPPLLAPPLLPSPPQQQREQGLRRPQAAAGEAGPASAPAAARPPSGHLCMALRQRWAGNAVVFKMIAPEDRSAAFGEEPDTPPNIDVQFLALRGVALALRSPLRLLPSR</sequence>
<feature type="region of interest" description="Disordered" evidence="1">
    <location>
        <begin position="1091"/>
        <end position="1130"/>
    </location>
</feature>
<feature type="compositionally biased region" description="Gly residues" evidence="1">
    <location>
        <begin position="907"/>
        <end position="925"/>
    </location>
</feature>
<feature type="region of interest" description="Disordered" evidence="1">
    <location>
        <begin position="434"/>
        <end position="453"/>
    </location>
</feature>
<feature type="compositionally biased region" description="Low complexity" evidence="1">
    <location>
        <begin position="629"/>
        <end position="638"/>
    </location>
</feature>
<feature type="compositionally biased region" description="Gly residues" evidence="1">
    <location>
        <begin position="841"/>
        <end position="855"/>
    </location>
</feature>
<dbReference type="OrthoDB" id="548188at2759"/>
<feature type="compositionally biased region" description="Low complexity" evidence="1">
    <location>
        <begin position="347"/>
        <end position="372"/>
    </location>
</feature>
<feature type="compositionally biased region" description="Gly residues" evidence="1">
    <location>
        <begin position="733"/>
        <end position="743"/>
    </location>
</feature>
<comment type="caution">
    <text evidence="2">The sequence shown here is derived from an EMBL/GenBank/DDBJ whole genome shotgun (WGS) entry which is preliminary data.</text>
</comment>
<evidence type="ECO:0000313" key="3">
    <source>
        <dbReference type="Proteomes" id="UP001165080"/>
    </source>
</evidence>
<feature type="compositionally biased region" description="Basic and acidic residues" evidence="1">
    <location>
        <begin position="960"/>
        <end position="976"/>
    </location>
</feature>
<proteinExistence type="predicted"/>
<dbReference type="PANTHER" id="PTHR40903">
    <property type="entry name" value="GLYCINE-RICH CELL WALL STRUCTURAL PROTEIN 1-LIKE"/>
    <property type="match status" value="1"/>
</dbReference>
<evidence type="ECO:0000256" key="1">
    <source>
        <dbReference type="SAM" id="MobiDB-lite"/>
    </source>
</evidence>
<feature type="compositionally biased region" description="Low complexity" evidence="1">
    <location>
        <begin position="926"/>
        <end position="942"/>
    </location>
</feature>
<dbReference type="EMBL" id="BRXU01000007">
    <property type="protein sequence ID" value="GLC53377.1"/>
    <property type="molecule type" value="Genomic_DNA"/>
</dbReference>
<reference evidence="2 3" key="1">
    <citation type="journal article" date="2023" name="Commun. Biol.">
        <title>Reorganization of the ancestral sex-determining regions during the evolution of trioecy in Pleodorina starrii.</title>
        <authorList>
            <person name="Takahashi K."/>
            <person name="Suzuki S."/>
            <person name="Kawai-Toyooka H."/>
            <person name="Yamamoto K."/>
            <person name="Hamaji T."/>
            <person name="Ootsuki R."/>
            <person name="Yamaguchi H."/>
            <person name="Kawachi M."/>
            <person name="Higashiyama T."/>
            <person name="Nozaki H."/>
        </authorList>
    </citation>
    <scope>NUCLEOTIDE SEQUENCE [LARGE SCALE GENOMIC DNA]</scope>
    <source>
        <strain evidence="2 3">NIES-4479</strain>
    </source>
</reference>
<feature type="compositionally biased region" description="Acidic residues" evidence="1">
    <location>
        <begin position="800"/>
        <end position="818"/>
    </location>
</feature>
<feature type="compositionally biased region" description="Acidic residues" evidence="1">
    <location>
        <begin position="438"/>
        <end position="448"/>
    </location>
</feature>
<feature type="compositionally biased region" description="Pro residues" evidence="1">
    <location>
        <begin position="1202"/>
        <end position="1216"/>
    </location>
</feature>
<evidence type="ECO:0008006" key="4">
    <source>
        <dbReference type="Google" id="ProtNLM"/>
    </source>
</evidence>
<feature type="compositionally biased region" description="Low complexity" evidence="1">
    <location>
        <begin position="1225"/>
        <end position="1245"/>
    </location>
</feature>
<evidence type="ECO:0000313" key="2">
    <source>
        <dbReference type="EMBL" id="GLC53377.1"/>
    </source>
</evidence>
<organism evidence="2 3">
    <name type="scientific">Pleodorina starrii</name>
    <dbReference type="NCBI Taxonomy" id="330485"/>
    <lineage>
        <taxon>Eukaryota</taxon>
        <taxon>Viridiplantae</taxon>
        <taxon>Chlorophyta</taxon>
        <taxon>core chlorophytes</taxon>
        <taxon>Chlorophyceae</taxon>
        <taxon>CS clade</taxon>
        <taxon>Chlamydomonadales</taxon>
        <taxon>Volvocaceae</taxon>
        <taxon>Pleodorina</taxon>
    </lineage>
</organism>
<feature type="region of interest" description="Disordered" evidence="1">
    <location>
        <begin position="999"/>
        <end position="1029"/>
    </location>
</feature>
<feature type="compositionally biased region" description="Low complexity" evidence="1">
    <location>
        <begin position="651"/>
        <end position="661"/>
    </location>
</feature>
<name>A0A9W6BKS1_9CHLO</name>
<feature type="compositionally biased region" description="Low complexity" evidence="1">
    <location>
        <begin position="819"/>
        <end position="833"/>
    </location>
</feature>
<feature type="region of interest" description="Disordered" evidence="1">
    <location>
        <begin position="1"/>
        <end position="23"/>
    </location>
</feature>
<feature type="compositionally biased region" description="Gly residues" evidence="1">
    <location>
        <begin position="786"/>
        <end position="799"/>
    </location>
</feature>
<feature type="compositionally biased region" description="Low complexity" evidence="1">
    <location>
        <begin position="744"/>
        <end position="758"/>
    </location>
</feature>
<keyword evidence="3" id="KW-1185">Reference proteome</keyword>
<feature type="compositionally biased region" description="Gly residues" evidence="1">
    <location>
        <begin position="1008"/>
        <end position="1028"/>
    </location>
</feature>
<feature type="compositionally biased region" description="Gly residues" evidence="1">
    <location>
        <begin position="662"/>
        <end position="673"/>
    </location>
</feature>
<gene>
    <name evidence="2" type="primary">PLEST002214</name>
    <name evidence="2" type="ORF">PLESTB_000738200</name>
</gene>
<accession>A0A9W6BKS1</accession>
<feature type="compositionally biased region" description="Acidic residues" evidence="1">
    <location>
        <begin position="859"/>
        <end position="868"/>
    </location>
</feature>
<feature type="compositionally biased region" description="Pro residues" evidence="1">
    <location>
        <begin position="713"/>
        <end position="723"/>
    </location>
</feature>
<feature type="compositionally biased region" description="Low complexity" evidence="1">
    <location>
        <begin position="897"/>
        <end position="906"/>
    </location>
</feature>